<comment type="caution">
    <text evidence="2">The sequence shown here is derived from an EMBL/GenBank/DDBJ whole genome shotgun (WGS) entry which is preliminary data.</text>
</comment>
<dbReference type="Proteomes" id="UP000587002">
    <property type="component" value="Unassembled WGS sequence"/>
</dbReference>
<dbReference type="EMBL" id="JACCFJ010000001">
    <property type="protein sequence ID" value="NYI84395.1"/>
    <property type="molecule type" value="Genomic_DNA"/>
</dbReference>
<organism evidence="2 3">
    <name type="scientific">Saccharopolyspora hordei</name>
    <dbReference type="NCBI Taxonomy" id="1838"/>
    <lineage>
        <taxon>Bacteria</taxon>
        <taxon>Bacillati</taxon>
        <taxon>Actinomycetota</taxon>
        <taxon>Actinomycetes</taxon>
        <taxon>Pseudonocardiales</taxon>
        <taxon>Pseudonocardiaceae</taxon>
        <taxon>Saccharopolyspora</taxon>
    </lineage>
</organism>
<dbReference type="SUPFAM" id="SSF53271">
    <property type="entry name" value="PRTase-like"/>
    <property type="match status" value="1"/>
</dbReference>
<dbReference type="InterPro" id="IPR029057">
    <property type="entry name" value="PRTase-like"/>
</dbReference>
<name>A0A853AJW4_9PSEU</name>
<dbReference type="Pfam" id="PF00156">
    <property type="entry name" value="Pribosyltran"/>
    <property type="match status" value="1"/>
</dbReference>
<accession>A0A853AJW4</accession>
<protein>
    <submittedName>
        <fullName evidence="2">Putative phosphoribosyl transferase</fullName>
    </submittedName>
</protein>
<dbReference type="CDD" id="cd06223">
    <property type="entry name" value="PRTases_typeI"/>
    <property type="match status" value="1"/>
</dbReference>
<dbReference type="Gene3D" id="3.30.1310.20">
    <property type="entry name" value="PRTase-like"/>
    <property type="match status" value="1"/>
</dbReference>
<gene>
    <name evidence="2" type="ORF">HNR68_003025</name>
</gene>
<keyword evidence="2" id="KW-0808">Transferase</keyword>
<dbReference type="InterPro" id="IPR000836">
    <property type="entry name" value="PRTase_dom"/>
</dbReference>
<proteinExistence type="predicted"/>
<sequence>MPFGGRRDAGQRLAEQLLHLRDEAPVVLGLPRGGVPVAFEVARALDAPLDVIVVRKLSVPAHPELGMGAIGEGDVRIINDEVMWRTGVPPAELEQAEARARADLDRLAHLFRGDRPRANLRGRTALIVDDACATGSTAAAACRVAHVQGATHVVLAVPVATPGALQRLQESVDELVTLETDEDLRTAAECYAEPAPVPDTEVIDLLN</sequence>
<dbReference type="Gene3D" id="3.40.50.2020">
    <property type="match status" value="1"/>
</dbReference>
<dbReference type="RefSeq" id="WP_179721499.1">
    <property type="nucleotide sequence ID" value="NZ_BAABFH010000001.1"/>
</dbReference>
<reference evidence="2 3" key="1">
    <citation type="submission" date="2020-07" db="EMBL/GenBank/DDBJ databases">
        <title>Sequencing the genomes of 1000 actinobacteria strains.</title>
        <authorList>
            <person name="Klenk H.-P."/>
        </authorList>
    </citation>
    <scope>NUCLEOTIDE SEQUENCE [LARGE SCALE GENOMIC DNA]</scope>
    <source>
        <strain evidence="2 3">DSM 44065</strain>
    </source>
</reference>
<feature type="domain" description="Phosphoribosyltransferase" evidence="1">
    <location>
        <begin position="10"/>
        <end position="184"/>
    </location>
</feature>
<evidence type="ECO:0000313" key="3">
    <source>
        <dbReference type="Proteomes" id="UP000587002"/>
    </source>
</evidence>
<keyword evidence="3" id="KW-1185">Reference proteome</keyword>
<dbReference type="GO" id="GO:0016740">
    <property type="term" value="F:transferase activity"/>
    <property type="evidence" value="ECO:0007669"/>
    <property type="project" value="UniProtKB-KW"/>
</dbReference>
<evidence type="ECO:0000313" key="2">
    <source>
        <dbReference type="EMBL" id="NYI84395.1"/>
    </source>
</evidence>
<dbReference type="AlphaFoldDB" id="A0A853AJW4"/>
<evidence type="ECO:0000259" key="1">
    <source>
        <dbReference type="Pfam" id="PF00156"/>
    </source>
</evidence>